<dbReference type="AlphaFoldDB" id="A0A7H0IRS0"/>
<proteinExistence type="predicted"/>
<keyword evidence="3" id="KW-1185">Reference proteome</keyword>
<accession>A0A7H0IRS0</accession>
<dbReference type="InterPro" id="IPR023631">
    <property type="entry name" value="Amidase_dom"/>
</dbReference>
<dbReference type="InterPro" id="IPR036928">
    <property type="entry name" value="AS_sf"/>
</dbReference>
<dbReference type="Proteomes" id="UP000516052">
    <property type="component" value="Chromosome"/>
</dbReference>
<dbReference type="EMBL" id="CP060828">
    <property type="protein sequence ID" value="QNP75486.1"/>
    <property type="molecule type" value="Genomic_DNA"/>
</dbReference>
<evidence type="ECO:0000259" key="1">
    <source>
        <dbReference type="Pfam" id="PF01425"/>
    </source>
</evidence>
<name>A0A7H0IRS0_9ACTN</name>
<dbReference type="GO" id="GO:0004040">
    <property type="term" value="F:amidase activity"/>
    <property type="evidence" value="ECO:0007669"/>
    <property type="project" value="UniProtKB-EC"/>
</dbReference>
<reference evidence="2 3" key="1">
    <citation type="submission" date="2020-08" db="EMBL/GenBank/DDBJ databases">
        <title>A novel species.</title>
        <authorList>
            <person name="Gao J."/>
        </authorList>
    </citation>
    <scope>NUCLEOTIDE SEQUENCE [LARGE SCALE GENOMIC DNA]</scope>
    <source>
        <strain evidence="2 3">CRXT-G-22</strain>
    </source>
</reference>
<dbReference type="InterPro" id="IPR052739">
    <property type="entry name" value="FAAH2"/>
</dbReference>
<organism evidence="2 3">
    <name type="scientific">Streptomyces roseirectus</name>
    <dbReference type="NCBI Taxonomy" id="2768066"/>
    <lineage>
        <taxon>Bacteria</taxon>
        <taxon>Bacillati</taxon>
        <taxon>Actinomycetota</taxon>
        <taxon>Actinomycetes</taxon>
        <taxon>Kitasatosporales</taxon>
        <taxon>Streptomycetaceae</taxon>
        <taxon>Streptomyces</taxon>
    </lineage>
</organism>
<evidence type="ECO:0000313" key="2">
    <source>
        <dbReference type="EMBL" id="QNP75486.1"/>
    </source>
</evidence>
<dbReference type="NCBIfam" id="NF004816">
    <property type="entry name" value="PRK06170.1"/>
    <property type="match status" value="1"/>
</dbReference>
<dbReference type="SUPFAM" id="SSF75304">
    <property type="entry name" value="Amidase signature (AS) enzymes"/>
    <property type="match status" value="1"/>
</dbReference>
<dbReference type="RefSeq" id="WP_187752407.1">
    <property type="nucleotide sequence ID" value="NZ_CP060828.1"/>
</dbReference>
<dbReference type="PANTHER" id="PTHR43372:SF4">
    <property type="entry name" value="FATTY-ACID AMIDE HYDROLASE 2"/>
    <property type="match status" value="1"/>
</dbReference>
<gene>
    <name evidence="2" type="ORF">IAG44_42870</name>
</gene>
<dbReference type="Gene3D" id="3.90.1300.10">
    <property type="entry name" value="Amidase signature (AS) domain"/>
    <property type="match status" value="1"/>
</dbReference>
<evidence type="ECO:0000313" key="3">
    <source>
        <dbReference type="Proteomes" id="UP000516052"/>
    </source>
</evidence>
<keyword evidence="2" id="KW-0378">Hydrolase</keyword>
<protein>
    <submittedName>
        <fullName evidence="2">Amidase</fullName>
        <ecNumber evidence="2">3.5.1.4</ecNumber>
    </submittedName>
</protein>
<dbReference type="GO" id="GO:0012505">
    <property type="term" value="C:endomembrane system"/>
    <property type="evidence" value="ECO:0007669"/>
    <property type="project" value="TreeGrafter"/>
</dbReference>
<dbReference type="Pfam" id="PF01425">
    <property type="entry name" value="Amidase"/>
    <property type="match status" value="1"/>
</dbReference>
<dbReference type="PANTHER" id="PTHR43372">
    <property type="entry name" value="FATTY-ACID AMIDE HYDROLASE"/>
    <property type="match status" value="1"/>
</dbReference>
<dbReference type="KEGG" id="sroi:IAG44_42870"/>
<dbReference type="EC" id="3.5.1.4" evidence="2"/>
<sequence length="489" mass="52274">MHALPFQSAADQLSALASGEISSEELLDIYLSRIDTHNATLNAIVTLDVARARRDARNADAKRASGAELGPLHGLPITLKDSYETAGLRTSCGRPDLKDYVPDQDAEAVRRLRAAGAVIIGKTNMPPGNQDVQADNPLFGPTLNPWNTDRTSGGSAGGGAVATAAGLAALDFGSEIGGSTRIPSHFNGLYGHKATWRSIPLIGHVPGGPGVGRWGELDLACAGAQVREARDLVPVLQATVGPPERDGGFSYTLAPPRASTLGDFRVAVWAEDALSPVDRDVEAAVEDALSALKASGAKVEVQPSRLPVDMATSHDVFLRLLFGAFTYDRSGLTPASNAALLARIVQRPRGEALYALRGTFQSHYSWLQADVVRQELRQRWTEFFRDFDVVLMPVAPTAAPPHHHKLIDRFGRRIQVEGKSRPYWDQVKWSAIANVAGSPATTIPVRSGRDGLPIGLQAMGPSGGDLTTIKFAELLGQELEGYRPPPAFV</sequence>
<feature type="domain" description="Amidase" evidence="1">
    <location>
        <begin position="25"/>
        <end position="467"/>
    </location>
</feature>